<feature type="transmembrane region" description="Helical" evidence="1">
    <location>
        <begin position="41"/>
        <end position="61"/>
    </location>
</feature>
<protein>
    <submittedName>
        <fullName evidence="2">Uncharacterized protein</fullName>
    </submittedName>
</protein>
<comment type="caution">
    <text evidence="2">The sequence shown here is derived from an EMBL/GenBank/DDBJ whole genome shotgun (WGS) entry which is preliminary data.</text>
</comment>
<dbReference type="AlphaFoldDB" id="A0AAD5RTP2"/>
<keyword evidence="3" id="KW-1185">Reference proteome</keyword>
<accession>A0AAD5RTP2</accession>
<keyword evidence="1" id="KW-0812">Transmembrane</keyword>
<keyword evidence="1" id="KW-0472">Membrane</keyword>
<dbReference type="EMBL" id="JAKWBI020000065">
    <property type="protein sequence ID" value="KAJ2903980.1"/>
    <property type="molecule type" value="Genomic_DNA"/>
</dbReference>
<sequence>MAWFTAHGKTNNKGFCSGNRGAEALMSMEGMALDEDAYNGLWVVYFSALDVGMAVLILCCLPRGRKAGGTENSNKYHAMYLSKLNLWAWRFSLFCGARPIVVLAKCLGDRDSVNLGRKAGQCEMRPEKKGQQRNWDRRQSWSPFRSVTTQPVDNLMTHWKLRWKTIDKHDGSVITKSKFIGIIPLCPHWLSQATTIAADDTDEGQQH</sequence>
<name>A0AAD5RTP2_9PEZI</name>
<proteinExistence type="predicted"/>
<evidence type="ECO:0000313" key="3">
    <source>
        <dbReference type="Proteomes" id="UP001201980"/>
    </source>
</evidence>
<evidence type="ECO:0000256" key="1">
    <source>
        <dbReference type="SAM" id="Phobius"/>
    </source>
</evidence>
<organism evidence="2 3">
    <name type="scientific">Zalerion maritima</name>
    <dbReference type="NCBI Taxonomy" id="339359"/>
    <lineage>
        <taxon>Eukaryota</taxon>
        <taxon>Fungi</taxon>
        <taxon>Dikarya</taxon>
        <taxon>Ascomycota</taxon>
        <taxon>Pezizomycotina</taxon>
        <taxon>Sordariomycetes</taxon>
        <taxon>Lulworthiomycetidae</taxon>
        <taxon>Lulworthiales</taxon>
        <taxon>Lulworthiaceae</taxon>
        <taxon>Zalerion</taxon>
    </lineage>
</organism>
<gene>
    <name evidence="2" type="ORF">MKZ38_009035</name>
</gene>
<dbReference type="Proteomes" id="UP001201980">
    <property type="component" value="Unassembled WGS sequence"/>
</dbReference>
<evidence type="ECO:0000313" key="2">
    <source>
        <dbReference type="EMBL" id="KAJ2903980.1"/>
    </source>
</evidence>
<reference evidence="2" key="1">
    <citation type="submission" date="2022-07" db="EMBL/GenBank/DDBJ databases">
        <title>Draft genome sequence of Zalerion maritima ATCC 34329, a (micro)plastics degrading marine fungus.</title>
        <authorList>
            <person name="Paco A."/>
            <person name="Goncalves M.F.M."/>
            <person name="Rocha-Santos T.A.P."/>
            <person name="Alves A."/>
        </authorList>
    </citation>
    <scope>NUCLEOTIDE SEQUENCE</scope>
    <source>
        <strain evidence="2">ATCC 34329</strain>
    </source>
</reference>
<keyword evidence="1" id="KW-1133">Transmembrane helix</keyword>